<name>A0A6I4M603_9SPHN</name>
<dbReference type="InterPro" id="IPR012292">
    <property type="entry name" value="Globin/Proto"/>
</dbReference>
<keyword evidence="7" id="KW-1185">Reference proteome</keyword>
<keyword evidence="3 5" id="KW-0479">Metal-binding</keyword>
<feature type="binding site" description="distal binding residue" evidence="5">
    <location>
        <position position="57"/>
    </location>
    <ligand>
        <name>heme</name>
        <dbReference type="ChEBI" id="CHEBI:30413"/>
    </ligand>
    <ligandPart>
        <name>Fe</name>
        <dbReference type="ChEBI" id="CHEBI:18248"/>
    </ligandPart>
</feature>
<dbReference type="InterPro" id="IPR009050">
    <property type="entry name" value="Globin-like_sf"/>
</dbReference>
<reference evidence="6 7" key="1">
    <citation type="submission" date="2019-01" db="EMBL/GenBank/DDBJ databases">
        <title>Sphingorhabdus lacus sp.nov., isolated from an oligotrophic freshwater lake.</title>
        <authorList>
            <person name="Park M."/>
        </authorList>
    </citation>
    <scope>NUCLEOTIDE SEQUENCE [LARGE SCALE GENOMIC DNA]</scope>
    <source>
        <strain evidence="6 7">IMCC26285</strain>
    </source>
</reference>
<accession>A0A6I4M603</accession>
<keyword evidence="4 5" id="KW-0408">Iron</keyword>
<evidence type="ECO:0000256" key="3">
    <source>
        <dbReference type="ARBA" id="ARBA00022723"/>
    </source>
</evidence>
<dbReference type="CDD" id="cd08916">
    <property type="entry name" value="TrHb3_P"/>
    <property type="match status" value="1"/>
</dbReference>
<dbReference type="RefSeq" id="WP_160354044.1">
    <property type="nucleotide sequence ID" value="NZ_SDWJ01000002.1"/>
</dbReference>
<dbReference type="GO" id="GO:0020037">
    <property type="term" value="F:heme binding"/>
    <property type="evidence" value="ECO:0007669"/>
    <property type="project" value="InterPro"/>
</dbReference>
<dbReference type="SUPFAM" id="SSF46458">
    <property type="entry name" value="Globin-like"/>
    <property type="match status" value="1"/>
</dbReference>
<organism evidence="6 7">
    <name type="scientific">Sphingorhabdus profundilacus</name>
    <dbReference type="NCBI Taxonomy" id="2509718"/>
    <lineage>
        <taxon>Bacteria</taxon>
        <taxon>Pseudomonadati</taxon>
        <taxon>Pseudomonadota</taxon>
        <taxon>Alphaproteobacteria</taxon>
        <taxon>Sphingomonadales</taxon>
        <taxon>Sphingomonadaceae</taxon>
        <taxon>Sphingorhabdus</taxon>
    </lineage>
</organism>
<dbReference type="OrthoDB" id="25954at2"/>
<evidence type="ECO:0000313" key="7">
    <source>
        <dbReference type="Proteomes" id="UP000471147"/>
    </source>
</evidence>
<dbReference type="GO" id="GO:0019825">
    <property type="term" value="F:oxygen binding"/>
    <property type="evidence" value="ECO:0007669"/>
    <property type="project" value="InterPro"/>
</dbReference>
<keyword evidence="2 5" id="KW-0349">Heme</keyword>
<dbReference type="GO" id="GO:0046872">
    <property type="term" value="F:metal ion binding"/>
    <property type="evidence" value="ECO:0007669"/>
    <property type="project" value="UniProtKB-KW"/>
</dbReference>
<comment type="caution">
    <text evidence="6">The sequence shown here is derived from an EMBL/GenBank/DDBJ whole genome shotgun (WGS) entry which is preliminary data.</text>
</comment>
<dbReference type="EMBL" id="SDWJ01000002">
    <property type="protein sequence ID" value="MVZ98088.1"/>
    <property type="molecule type" value="Genomic_DNA"/>
</dbReference>
<evidence type="ECO:0000256" key="2">
    <source>
        <dbReference type="ARBA" id="ARBA00022617"/>
    </source>
</evidence>
<keyword evidence="1" id="KW-0813">Transport</keyword>
<protein>
    <submittedName>
        <fullName evidence="6">Group III truncated hemoglobin</fullName>
    </submittedName>
</protein>
<dbReference type="Pfam" id="PF01152">
    <property type="entry name" value="Bac_globin"/>
    <property type="match status" value="1"/>
</dbReference>
<gene>
    <name evidence="6" type="ORF">EUU23_10330</name>
</gene>
<evidence type="ECO:0000256" key="5">
    <source>
        <dbReference type="PIRSR" id="PIRSR601486-1"/>
    </source>
</evidence>
<dbReference type="Proteomes" id="UP000471147">
    <property type="component" value="Unassembled WGS sequence"/>
</dbReference>
<evidence type="ECO:0000256" key="4">
    <source>
        <dbReference type="ARBA" id="ARBA00023004"/>
    </source>
</evidence>
<evidence type="ECO:0000313" key="6">
    <source>
        <dbReference type="EMBL" id="MVZ98088.1"/>
    </source>
</evidence>
<dbReference type="AlphaFoldDB" id="A0A6I4M603"/>
<sequence length="149" mass="16924">MTHPFIAAARRNAVNEAHDIGIDDAFISSLVERFYARIQADEMLGPIFAQRISDWPHHLAHMKKFWRSIMLKTGEFSGNPMTKHVAITKIDNPEFSHWLKLFAETLDEIGSSKEASTRVYGRAEMIAESLLLGIHIHRDGIKFPAKVRG</sequence>
<dbReference type="Gene3D" id="1.10.490.10">
    <property type="entry name" value="Globins"/>
    <property type="match status" value="1"/>
</dbReference>
<proteinExistence type="predicted"/>
<dbReference type="InterPro" id="IPR001486">
    <property type="entry name" value="Hemoglobin_trunc"/>
</dbReference>
<evidence type="ECO:0000256" key="1">
    <source>
        <dbReference type="ARBA" id="ARBA00022448"/>
    </source>
</evidence>